<evidence type="ECO:0000313" key="3">
    <source>
        <dbReference type="RefSeq" id="XP_005094363.1"/>
    </source>
</evidence>
<feature type="compositionally biased region" description="Polar residues" evidence="1">
    <location>
        <begin position="47"/>
        <end position="60"/>
    </location>
</feature>
<feature type="region of interest" description="Disordered" evidence="1">
    <location>
        <begin position="23"/>
        <end position="77"/>
    </location>
</feature>
<feature type="compositionally biased region" description="Low complexity" evidence="1">
    <location>
        <begin position="545"/>
        <end position="562"/>
    </location>
</feature>
<evidence type="ECO:0000256" key="1">
    <source>
        <dbReference type="SAM" id="MobiDB-lite"/>
    </source>
</evidence>
<evidence type="ECO:0000313" key="2">
    <source>
        <dbReference type="Proteomes" id="UP000694888"/>
    </source>
</evidence>
<sequence length="809" mass="88266">MAAYDPRVYQMHTAGAGVLHPGMMPGMPGMSHQRFPHHGNNVPPPSSQQGGNLQPPQSAVHQAPRQPSADKQKAGPGWQHTYRMAQSIAFPEPSTACGERVAGFLEDLARAIGCPVEYVLVPLLPCIGGLLGTNTTIRVHRGWSEPPILWSVVSASAGTRRSAVIRQLLSPILALQRLAPHERKSSSPSNRTASGNDSSNNSDGESASEEDMSSFSKGPAAKRHRGSGARSEKSKPVESKPGPPRRQRRALYSGTRINAAALTEVLHRNDGHAFSLTENVENLHEMLGLLQPVVPPRLVSVMEDLYEGLPLVAVEDGRVTTILGSNFCHGGFASSEYAVTLMLKCPSWLSARLLLSCPQTDDMKGVFGEPAQGAHQPDLGFIYETILRHHEEKNTYTFNQDAVQELSRFFDDEWSTVLNQLDQNEHEGIIGKSMGQIVRISSVLKALDNSVRLCENMETNSESPPEWDWVIDPYTVKCAITLGKYFLEQKLAMTFMVGTGFFTSSAMESSMNGGSDNNSFQDSMTLPQTALGESSMNDQLDSQAGSSQQTPHSSASSSPHGAMVPGRSQRTGSQDSMPSISQVVFGAQATNQQALSLYDLPKPPGPEGDVDYKNLPHTMTTLEEDVSEMMQAVDFVHFSKTQFVAVHGRRIKRLLECYDDGHGVSATTAAQKSITPPVRIEGTNNRHPAWASALFFQKVADLQLGSAEQGRHPTNRKVCWRFKRKPLSQLNEKDFQLLNYLRVDMEKYSQFGSSPLNPTMMVNCGLISLNQNNSPGPSQRMPAGLDEDSSSQPSAASNSSTPNIKSEVF</sequence>
<feature type="compositionally biased region" description="Low complexity" evidence="1">
    <location>
        <begin position="790"/>
        <end position="803"/>
    </location>
</feature>
<keyword evidence="2" id="KW-1185">Reference proteome</keyword>
<dbReference type="Pfam" id="PF13148">
    <property type="entry name" value="DUF3987"/>
    <property type="match status" value="2"/>
</dbReference>
<accession>A0ABM0JIF3</accession>
<feature type="region of interest" description="Disordered" evidence="1">
    <location>
        <begin position="768"/>
        <end position="809"/>
    </location>
</feature>
<feature type="region of interest" description="Disordered" evidence="1">
    <location>
        <begin position="179"/>
        <end position="253"/>
    </location>
</feature>
<feature type="region of interest" description="Disordered" evidence="1">
    <location>
        <begin position="534"/>
        <end position="577"/>
    </location>
</feature>
<dbReference type="InterPro" id="IPR025048">
    <property type="entry name" value="DUF3987"/>
</dbReference>
<feature type="compositionally biased region" description="Polar residues" evidence="1">
    <location>
        <begin position="568"/>
        <end position="577"/>
    </location>
</feature>
<feature type="compositionally biased region" description="Polar residues" evidence="1">
    <location>
        <begin position="768"/>
        <end position="777"/>
    </location>
</feature>
<reference evidence="3" key="1">
    <citation type="submission" date="2025-08" db="UniProtKB">
        <authorList>
            <consortium name="RefSeq"/>
        </authorList>
    </citation>
    <scope>IDENTIFICATION</scope>
</reference>
<feature type="compositionally biased region" description="Low complexity" evidence="1">
    <location>
        <begin position="193"/>
        <end position="205"/>
    </location>
</feature>
<organism evidence="2 3">
    <name type="scientific">Aplysia californica</name>
    <name type="common">California sea hare</name>
    <dbReference type="NCBI Taxonomy" id="6500"/>
    <lineage>
        <taxon>Eukaryota</taxon>
        <taxon>Metazoa</taxon>
        <taxon>Spiralia</taxon>
        <taxon>Lophotrochozoa</taxon>
        <taxon>Mollusca</taxon>
        <taxon>Gastropoda</taxon>
        <taxon>Heterobranchia</taxon>
        <taxon>Euthyneura</taxon>
        <taxon>Tectipleura</taxon>
        <taxon>Aplysiida</taxon>
        <taxon>Aplysioidea</taxon>
        <taxon>Aplysiidae</taxon>
        <taxon>Aplysia</taxon>
    </lineage>
</organism>
<dbReference type="RefSeq" id="XP_005094363.1">
    <property type="nucleotide sequence ID" value="XM_005094306.3"/>
</dbReference>
<feature type="compositionally biased region" description="Polar residues" evidence="1">
    <location>
        <begin position="534"/>
        <end position="544"/>
    </location>
</feature>
<gene>
    <name evidence="3" type="primary">LOC101853843</name>
</gene>
<dbReference type="Proteomes" id="UP000694888">
    <property type="component" value="Unplaced"/>
</dbReference>
<proteinExistence type="predicted"/>
<dbReference type="GeneID" id="101853843"/>
<protein>
    <submittedName>
        <fullName evidence="3">Uncharacterized protein LOC101853843</fullName>
    </submittedName>
</protein>
<name>A0ABM0JIF3_APLCA</name>